<dbReference type="AlphaFoldDB" id="A8ZWF6"/>
<dbReference type="EMBL" id="CP000859">
    <property type="protein sequence ID" value="ABW66764.1"/>
    <property type="molecule type" value="Genomic_DNA"/>
</dbReference>
<dbReference type="OrthoDB" id="127293at2"/>
<dbReference type="eggNOG" id="COG0457">
    <property type="taxonomic scope" value="Bacteria"/>
</dbReference>
<keyword evidence="2" id="KW-0732">Signal</keyword>
<name>A8ZWF6_DESOH</name>
<dbReference type="SUPFAM" id="SSF48452">
    <property type="entry name" value="TPR-like"/>
    <property type="match status" value="1"/>
</dbReference>
<dbReference type="PROSITE" id="PS51257">
    <property type="entry name" value="PROKAR_LIPOPROTEIN"/>
    <property type="match status" value="1"/>
</dbReference>
<protein>
    <submittedName>
        <fullName evidence="3">Tetratricopeptide TPR_2 repeat protein</fullName>
    </submittedName>
</protein>
<organism evidence="3 4">
    <name type="scientific">Desulfosudis oleivorans (strain DSM 6200 / JCM 39069 / Hxd3)</name>
    <name type="common">Desulfococcus oleovorans</name>
    <dbReference type="NCBI Taxonomy" id="96561"/>
    <lineage>
        <taxon>Bacteria</taxon>
        <taxon>Pseudomonadati</taxon>
        <taxon>Thermodesulfobacteriota</taxon>
        <taxon>Desulfobacteria</taxon>
        <taxon>Desulfobacterales</taxon>
        <taxon>Desulfosudaceae</taxon>
        <taxon>Desulfosudis</taxon>
    </lineage>
</organism>
<evidence type="ECO:0000256" key="1">
    <source>
        <dbReference type="PROSITE-ProRule" id="PRU00339"/>
    </source>
</evidence>
<dbReference type="HOGENOM" id="CLU_791620_0_0_7"/>
<evidence type="ECO:0000256" key="2">
    <source>
        <dbReference type="SAM" id="SignalP"/>
    </source>
</evidence>
<keyword evidence="1" id="KW-0802">TPR repeat</keyword>
<feature type="signal peptide" evidence="2">
    <location>
        <begin position="1"/>
        <end position="21"/>
    </location>
</feature>
<reference evidence="3 4" key="1">
    <citation type="submission" date="2007-10" db="EMBL/GenBank/DDBJ databases">
        <title>Complete sequence of Desulfococcus oleovorans Hxd3.</title>
        <authorList>
            <consortium name="US DOE Joint Genome Institute"/>
            <person name="Copeland A."/>
            <person name="Lucas S."/>
            <person name="Lapidus A."/>
            <person name="Barry K."/>
            <person name="Glavina del Rio T."/>
            <person name="Dalin E."/>
            <person name="Tice H."/>
            <person name="Pitluck S."/>
            <person name="Kiss H."/>
            <person name="Brettin T."/>
            <person name="Bruce D."/>
            <person name="Detter J.C."/>
            <person name="Han C."/>
            <person name="Schmutz J."/>
            <person name="Larimer F."/>
            <person name="Land M."/>
            <person name="Hauser L."/>
            <person name="Kyrpides N."/>
            <person name="Kim E."/>
            <person name="Wawrik B."/>
            <person name="Richardson P."/>
        </authorList>
    </citation>
    <scope>NUCLEOTIDE SEQUENCE [LARGE SCALE GENOMIC DNA]</scope>
    <source>
        <strain evidence="4">DSM 6200 / JCM 39069 / Hxd3</strain>
    </source>
</reference>
<keyword evidence="4" id="KW-1185">Reference proteome</keyword>
<dbReference type="STRING" id="96561.Dole_0954"/>
<dbReference type="PANTHER" id="PTHR12558">
    <property type="entry name" value="CELL DIVISION CYCLE 16,23,27"/>
    <property type="match status" value="1"/>
</dbReference>
<dbReference type="InterPro" id="IPR011990">
    <property type="entry name" value="TPR-like_helical_dom_sf"/>
</dbReference>
<feature type="repeat" description="TPR" evidence="1">
    <location>
        <begin position="182"/>
        <end position="215"/>
    </location>
</feature>
<dbReference type="Pfam" id="PF13181">
    <property type="entry name" value="TPR_8"/>
    <property type="match status" value="2"/>
</dbReference>
<gene>
    <name evidence="3" type="ordered locus">Dole_0954</name>
</gene>
<dbReference type="PROSITE" id="PS50005">
    <property type="entry name" value="TPR"/>
    <property type="match status" value="1"/>
</dbReference>
<evidence type="ECO:0000313" key="4">
    <source>
        <dbReference type="Proteomes" id="UP000008561"/>
    </source>
</evidence>
<proteinExistence type="predicted"/>
<dbReference type="PANTHER" id="PTHR12558:SF13">
    <property type="entry name" value="CELL DIVISION CYCLE PROTEIN 27 HOMOLOG"/>
    <property type="match status" value="1"/>
</dbReference>
<dbReference type="InterPro" id="IPR019734">
    <property type="entry name" value="TPR_rpt"/>
</dbReference>
<dbReference type="Gene3D" id="1.25.40.10">
    <property type="entry name" value="Tetratricopeptide repeat domain"/>
    <property type="match status" value="3"/>
</dbReference>
<evidence type="ECO:0000313" key="3">
    <source>
        <dbReference type="EMBL" id="ABW66764.1"/>
    </source>
</evidence>
<accession>A8ZWF6</accession>
<dbReference type="SMART" id="SM00028">
    <property type="entry name" value="TPR"/>
    <property type="match status" value="4"/>
</dbReference>
<dbReference type="RefSeq" id="WP_012174382.1">
    <property type="nucleotide sequence ID" value="NC_009943.1"/>
</dbReference>
<sequence>MKINHKLLVVFFIAILSLLQACSSSFDVEERNLEIKNILDNYRGNTADLRAAYKLLRPLLEKYPKNAMGFVNLCRLITKAGYIQGDEYDPGALEKAEKALDQAVALDPELFDAYYHGVFHYIRRNNLEKARQFTLKAQELRPGSAKTDLLFCELALEEDNPEEVIRRANSAIANSNDTSVLHDAYFALSKTYKKRKEYEKVVNIYRKTIEIFPDDPWNMDAYAAFLLYHMEDYDKAIEYARRALEIMDFGMARKHLGQAYYKKAATQLWEDKQYEAAAENFLSAAQYHPTANAYYGLGISYWYWGHHTRQVELLREAAKALNQALEMDPSHEQARKQLDDLQGQLTKFDT</sequence>
<dbReference type="Proteomes" id="UP000008561">
    <property type="component" value="Chromosome"/>
</dbReference>
<dbReference type="KEGG" id="dol:Dole_0954"/>
<feature type="chain" id="PRO_5002734733" evidence="2">
    <location>
        <begin position="22"/>
        <end position="350"/>
    </location>
</feature>